<feature type="region of interest" description="Disordered" evidence="1">
    <location>
        <begin position="1"/>
        <end position="33"/>
    </location>
</feature>
<feature type="compositionally biased region" description="Low complexity" evidence="1">
    <location>
        <begin position="106"/>
        <end position="121"/>
    </location>
</feature>
<protein>
    <submittedName>
        <fullName evidence="2">Uncharacterized protein</fullName>
    </submittedName>
</protein>
<evidence type="ECO:0000313" key="2">
    <source>
        <dbReference type="EMBL" id="GJT94017.1"/>
    </source>
</evidence>
<feature type="compositionally biased region" description="Polar residues" evidence="1">
    <location>
        <begin position="73"/>
        <end position="87"/>
    </location>
</feature>
<feature type="region of interest" description="Disordered" evidence="1">
    <location>
        <begin position="181"/>
        <end position="213"/>
    </location>
</feature>
<dbReference type="Proteomes" id="UP001151760">
    <property type="component" value="Unassembled WGS sequence"/>
</dbReference>
<feature type="compositionally biased region" description="Basic residues" evidence="1">
    <location>
        <begin position="93"/>
        <end position="102"/>
    </location>
</feature>
<proteinExistence type="predicted"/>
<organism evidence="2 3">
    <name type="scientific">Tanacetum coccineum</name>
    <dbReference type="NCBI Taxonomy" id="301880"/>
    <lineage>
        <taxon>Eukaryota</taxon>
        <taxon>Viridiplantae</taxon>
        <taxon>Streptophyta</taxon>
        <taxon>Embryophyta</taxon>
        <taxon>Tracheophyta</taxon>
        <taxon>Spermatophyta</taxon>
        <taxon>Magnoliopsida</taxon>
        <taxon>eudicotyledons</taxon>
        <taxon>Gunneridae</taxon>
        <taxon>Pentapetalae</taxon>
        <taxon>asterids</taxon>
        <taxon>campanulids</taxon>
        <taxon>Asterales</taxon>
        <taxon>Asteraceae</taxon>
        <taxon>Asteroideae</taxon>
        <taxon>Anthemideae</taxon>
        <taxon>Anthemidinae</taxon>
        <taxon>Tanacetum</taxon>
    </lineage>
</organism>
<reference evidence="2" key="1">
    <citation type="journal article" date="2022" name="Int. J. Mol. Sci.">
        <title>Draft Genome of Tanacetum Coccineum: Genomic Comparison of Closely Related Tanacetum-Family Plants.</title>
        <authorList>
            <person name="Yamashiro T."/>
            <person name="Shiraishi A."/>
            <person name="Nakayama K."/>
            <person name="Satake H."/>
        </authorList>
    </citation>
    <scope>NUCLEOTIDE SEQUENCE</scope>
</reference>
<sequence>MSKPANQSQTLANSAVQNTANKGGKQTPGSNFECLPADKLREICEKHYNKILPIMAEKVHQEKLQGVQTRLTYGESSHRNSQTQFLESESCDRKKRPKRKRQSPVTASRGTRSSRTASAFSRLKHERDKPTRRRSPVSVTVFTRLGPGDKDVFTRLGEEKEASTHDWGRMSHRDTCVQVEKGVPAESAENPSRRKKDGRELIRSYVTCSSKHQ</sequence>
<reference evidence="2" key="2">
    <citation type="submission" date="2022-01" db="EMBL/GenBank/DDBJ databases">
        <authorList>
            <person name="Yamashiro T."/>
            <person name="Shiraishi A."/>
            <person name="Satake H."/>
            <person name="Nakayama K."/>
        </authorList>
    </citation>
    <scope>NUCLEOTIDE SEQUENCE</scope>
</reference>
<feature type="compositionally biased region" description="Polar residues" evidence="1">
    <location>
        <begin position="1"/>
        <end position="21"/>
    </location>
</feature>
<gene>
    <name evidence="2" type="ORF">Tco_1082862</name>
</gene>
<accession>A0ABQ5I393</accession>
<keyword evidence="3" id="KW-1185">Reference proteome</keyword>
<feature type="region of interest" description="Disordered" evidence="1">
    <location>
        <begin position="73"/>
        <end position="137"/>
    </location>
</feature>
<dbReference type="EMBL" id="BQNB010020257">
    <property type="protein sequence ID" value="GJT94017.1"/>
    <property type="molecule type" value="Genomic_DNA"/>
</dbReference>
<name>A0ABQ5I393_9ASTR</name>
<comment type="caution">
    <text evidence="2">The sequence shown here is derived from an EMBL/GenBank/DDBJ whole genome shotgun (WGS) entry which is preliminary data.</text>
</comment>
<evidence type="ECO:0000256" key="1">
    <source>
        <dbReference type="SAM" id="MobiDB-lite"/>
    </source>
</evidence>
<evidence type="ECO:0000313" key="3">
    <source>
        <dbReference type="Proteomes" id="UP001151760"/>
    </source>
</evidence>